<dbReference type="PANTHER" id="PTHR42060:SF1">
    <property type="entry name" value="NHL REPEAT-CONTAINING PROTEIN"/>
    <property type="match status" value="1"/>
</dbReference>
<protein>
    <submittedName>
        <fullName evidence="1">Uncharacterized protein</fullName>
    </submittedName>
</protein>
<dbReference type="Proteomes" id="UP000002489">
    <property type="component" value="Unassembled WGS sequence"/>
</dbReference>
<dbReference type="PANTHER" id="PTHR42060">
    <property type="entry name" value="NHL REPEAT-CONTAINING PROTEIN-RELATED"/>
    <property type="match status" value="1"/>
</dbReference>
<dbReference type="InterPro" id="IPR052998">
    <property type="entry name" value="Hetero-Diels-Alderase-like"/>
</dbReference>
<dbReference type="VEuPathDB" id="FungiDB:FOXG_17027"/>
<reference evidence="2" key="1">
    <citation type="journal article" date="2012" name="Mol. Plant Microbe Interact.">
        <title>A highly conserved effector in Fusarium oxysporum is required for full virulence on Arabidopsis.</title>
        <authorList>
            <person name="Thatcher L.F."/>
            <person name="Gardiner D.M."/>
            <person name="Kazan K."/>
            <person name="Manners J."/>
        </authorList>
    </citation>
    <scope>NUCLEOTIDE SEQUENCE [LARGE SCALE GENOMIC DNA]</scope>
    <source>
        <strain evidence="2">Fo5176</strain>
    </source>
</reference>
<reference evidence="1" key="2">
    <citation type="submission" date="2025-08" db="UniProtKB">
        <authorList>
            <consortium name="EnsemblFungi"/>
        </authorList>
    </citation>
    <scope>IDENTIFICATION</scope>
    <source>
        <strain evidence="1">4287 / CBS 123668 / FGSC 9935 / NRRL 34936</strain>
    </source>
</reference>
<accession>A0A0C4DID4</accession>
<dbReference type="Gene3D" id="2.120.10.30">
    <property type="entry name" value="TolB, C-terminal domain"/>
    <property type="match status" value="1"/>
</dbReference>
<dbReference type="InterPro" id="IPR011042">
    <property type="entry name" value="6-blade_b-propeller_TolB-like"/>
</dbReference>
<dbReference type="EnsemblFungi" id="FOXG_17027T0">
    <property type="protein sequence ID" value="FOXG_17027P0"/>
    <property type="gene ID" value="FOXG_17027"/>
</dbReference>
<name>A0A0C4DID4_FUSOF</name>
<sequence length="340" mass="35895">MLVHSVLSLIAFPAVALGSSFTAKTIGQLPLGTWLENVAVRSNGDLLVTELWPSATVYTVANPADCKSGLEELVTFPSITGLLGIAEVPKSPGKPETFIAVGSEATALSHLTPGTFEAWAIEFPNRRHQPKVKVRKISDMTKKSAFLNGVAAIPGRSDAVLVSDSVAGFVGRLDLSTGAFDDSAFVFPEMAPISADAFGINGIKVRDSYLYFTNSNAVKIYRIAITPAGYPKKGAKPQLVADLSSGVGFFDDFEFDTNGNIYAATNFDNSIVFVDVKTGKWRTVVGGIHEMTVAGSTAAAFSYGKKGEKTLYVSTSGALAKPVDGTKTEGAKVVAVKIRS</sequence>
<organism evidence="1 2">
    <name type="scientific">Fusarium oxysporum (strain Fo5176)</name>
    <name type="common">Fusarium vascular wilt</name>
    <dbReference type="NCBI Taxonomy" id="660025"/>
    <lineage>
        <taxon>Eukaryota</taxon>
        <taxon>Fungi</taxon>
        <taxon>Dikarya</taxon>
        <taxon>Ascomycota</taxon>
        <taxon>Pezizomycotina</taxon>
        <taxon>Sordariomycetes</taxon>
        <taxon>Hypocreomycetidae</taxon>
        <taxon>Hypocreales</taxon>
        <taxon>Nectriaceae</taxon>
        <taxon>Fusarium</taxon>
        <taxon>Fusarium oxysporum species complex</taxon>
    </lineage>
</organism>
<proteinExistence type="predicted"/>
<dbReference type="SUPFAM" id="SSF63829">
    <property type="entry name" value="Calcium-dependent phosphotriesterase"/>
    <property type="match status" value="1"/>
</dbReference>
<dbReference type="AlphaFoldDB" id="A0A0C4DID4"/>
<evidence type="ECO:0000313" key="2">
    <source>
        <dbReference type="Proteomes" id="UP000002489"/>
    </source>
</evidence>
<gene>
    <name evidence="1" type="primary">28957839</name>
</gene>
<evidence type="ECO:0000313" key="1">
    <source>
        <dbReference type="EnsemblFungi" id="FOXG_17027P0"/>
    </source>
</evidence>